<feature type="non-terminal residue" evidence="2">
    <location>
        <position position="1"/>
    </location>
</feature>
<dbReference type="InterPro" id="IPR008271">
    <property type="entry name" value="Ser/Thr_kinase_AS"/>
</dbReference>
<evidence type="ECO:0000259" key="1">
    <source>
        <dbReference type="PROSITE" id="PS50011"/>
    </source>
</evidence>
<dbReference type="PANTHER" id="PTHR24362">
    <property type="entry name" value="SERINE/THREONINE-PROTEIN KINASE NEK"/>
    <property type="match status" value="1"/>
</dbReference>
<dbReference type="PROSITE" id="PS50011">
    <property type="entry name" value="PROTEIN_KINASE_DOM"/>
    <property type="match status" value="1"/>
</dbReference>
<accession>A0A146K315</accession>
<evidence type="ECO:0000313" key="2">
    <source>
        <dbReference type="EMBL" id="JAP91097.1"/>
    </source>
</evidence>
<organism evidence="2">
    <name type="scientific">Trepomonas sp. PC1</name>
    <dbReference type="NCBI Taxonomy" id="1076344"/>
    <lineage>
        <taxon>Eukaryota</taxon>
        <taxon>Metamonada</taxon>
        <taxon>Diplomonadida</taxon>
        <taxon>Hexamitidae</taxon>
        <taxon>Hexamitinae</taxon>
        <taxon>Trepomonas</taxon>
    </lineage>
</organism>
<dbReference type="PANTHER" id="PTHR24362:SF309">
    <property type="entry name" value="PROTEIN KINASE DOMAIN-CONTAINING PROTEIN"/>
    <property type="match status" value="1"/>
</dbReference>
<dbReference type="SUPFAM" id="SSF56112">
    <property type="entry name" value="Protein kinase-like (PK-like)"/>
    <property type="match status" value="1"/>
</dbReference>
<dbReference type="GO" id="GO:0004672">
    <property type="term" value="F:protein kinase activity"/>
    <property type="evidence" value="ECO:0007669"/>
    <property type="project" value="InterPro"/>
</dbReference>
<name>A0A146K315_9EUKA</name>
<dbReference type="InterPro" id="IPR000719">
    <property type="entry name" value="Prot_kinase_dom"/>
</dbReference>
<dbReference type="Gene3D" id="1.10.510.10">
    <property type="entry name" value="Transferase(Phosphotransferase) domain 1"/>
    <property type="match status" value="1"/>
</dbReference>
<feature type="domain" description="Protein kinase" evidence="1">
    <location>
        <begin position="1"/>
        <end position="100"/>
    </location>
</feature>
<dbReference type="PROSITE" id="PS00108">
    <property type="entry name" value="PROTEIN_KINASE_ST"/>
    <property type="match status" value="1"/>
</dbReference>
<gene>
    <name evidence="2" type="ORF">TPC1_17380</name>
</gene>
<feature type="non-terminal residue" evidence="2">
    <location>
        <position position="100"/>
    </location>
</feature>
<dbReference type="AlphaFoldDB" id="A0A146K315"/>
<keyword evidence="2" id="KW-0808">Transferase</keyword>
<sequence length="100" mass="11688">RQQSLLYSCWQEDGSLYVETSLGQMNLKEILDNYQRLPEELFWCFATDLSEAILECHNKKIVHLDIKPSNILISDSELYRTTSQISQTIQTQKTVQHLNL</sequence>
<dbReference type="Pfam" id="PF00069">
    <property type="entry name" value="Pkinase"/>
    <property type="match status" value="1"/>
</dbReference>
<dbReference type="GO" id="GO:0005524">
    <property type="term" value="F:ATP binding"/>
    <property type="evidence" value="ECO:0007669"/>
    <property type="project" value="InterPro"/>
</dbReference>
<proteinExistence type="predicted"/>
<protein>
    <submittedName>
        <fullName evidence="2">Kinase, WEE</fullName>
    </submittedName>
</protein>
<dbReference type="InterPro" id="IPR011009">
    <property type="entry name" value="Kinase-like_dom_sf"/>
</dbReference>
<dbReference type="EMBL" id="GDID01005509">
    <property type="protein sequence ID" value="JAP91097.1"/>
    <property type="molecule type" value="Transcribed_RNA"/>
</dbReference>
<reference evidence="2" key="1">
    <citation type="submission" date="2015-07" db="EMBL/GenBank/DDBJ databases">
        <title>Adaptation to a free-living lifestyle via gene acquisitions in the diplomonad Trepomonas sp. PC1.</title>
        <authorList>
            <person name="Xu F."/>
            <person name="Jerlstrom-Hultqvist J."/>
            <person name="Kolisko M."/>
            <person name="Simpson A.G.B."/>
            <person name="Roger A.J."/>
            <person name="Svard S.G."/>
            <person name="Andersson J.O."/>
        </authorList>
    </citation>
    <scope>NUCLEOTIDE SEQUENCE</scope>
    <source>
        <strain evidence="2">PC1</strain>
    </source>
</reference>
<keyword evidence="2" id="KW-0418">Kinase</keyword>